<dbReference type="PANTHER" id="PTHR24320:SF148">
    <property type="entry name" value="NAD(P)-BINDING ROSSMANN-FOLD SUPERFAMILY PROTEIN"/>
    <property type="match status" value="1"/>
</dbReference>
<geneLocation type="plasmid" evidence="5">
    <name>pdrdi</name>
</geneLocation>
<dbReference type="Gene3D" id="3.40.50.720">
    <property type="entry name" value="NAD(P)-binding Rossmann-like Domain"/>
    <property type="match status" value="1"/>
</dbReference>
<name>A0A345IMT9_9DEIO</name>
<dbReference type="AlphaFoldDB" id="A0A345IMT9"/>
<evidence type="ECO:0000256" key="1">
    <source>
        <dbReference type="ARBA" id="ARBA00006484"/>
    </source>
</evidence>
<evidence type="ECO:0000256" key="2">
    <source>
        <dbReference type="ARBA" id="ARBA00023002"/>
    </source>
</evidence>
<dbReference type="PRINTS" id="PR00081">
    <property type="entry name" value="GDHRDH"/>
</dbReference>
<dbReference type="KEGG" id="dwu:DVJ83_18110"/>
<dbReference type="GO" id="GO:0016491">
    <property type="term" value="F:oxidoreductase activity"/>
    <property type="evidence" value="ECO:0007669"/>
    <property type="project" value="UniProtKB-KW"/>
</dbReference>
<dbReference type="Pfam" id="PF00106">
    <property type="entry name" value="adh_short"/>
    <property type="match status" value="1"/>
</dbReference>
<dbReference type="FunFam" id="3.40.50.720:FF:000594">
    <property type="entry name" value="Short-chain oxidoreductase"/>
    <property type="match status" value="1"/>
</dbReference>
<evidence type="ECO:0000313" key="5">
    <source>
        <dbReference type="Proteomes" id="UP000253744"/>
    </source>
</evidence>
<dbReference type="EMBL" id="CP031163">
    <property type="protein sequence ID" value="AXH01012.1"/>
    <property type="molecule type" value="Genomic_DNA"/>
</dbReference>
<protein>
    <recommendedName>
        <fullName evidence="3">Probable oxidoreductase</fullName>
    </recommendedName>
</protein>
<reference evidence="4 5" key="1">
    <citation type="submission" date="2018-07" db="EMBL/GenBank/DDBJ databases">
        <title>Complete Genome and Methylome Analysis of Deinococcus wulumuqiensis NEB 479.</title>
        <authorList>
            <person name="Fomenkov A."/>
            <person name="Luyten Y."/>
            <person name="Vincze T."/>
            <person name="Anton B.P."/>
            <person name="Clark T."/>
            <person name="Roberts R.J."/>
            <person name="Morgan R.D."/>
        </authorList>
    </citation>
    <scope>NUCLEOTIDE SEQUENCE [LARGE SCALE GENOMIC DNA]</scope>
    <source>
        <strain evidence="4 5">NEB 479</strain>
        <plasmid evidence="5">Plasmid pdrdi</plasmid>
    </source>
</reference>
<comment type="similarity">
    <text evidence="1">Belongs to the short-chain dehydrogenases/reductases (SDR) family.</text>
</comment>
<keyword evidence="4" id="KW-0614">Plasmid</keyword>
<proteinExistence type="inferred from homology"/>
<dbReference type="CDD" id="cd05327">
    <property type="entry name" value="retinol-DH_like_SDR_c_like"/>
    <property type="match status" value="1"/>
</dbReference>
<dbReference type="RefSeq" id="WP_114673660.1">
    <property type="nucleotide sequence ID" value="NZ_CP031163.1"/>
</dbReference>
<evidence type="ECO:0000313" key="4">
    <source>
        <dbReference type="EMBL" id="AXH01012.1"/>
    </source>
</evidence>
<dbReference type="InterPro" id="IPR036291">
    <property type="entry name" value="NAD(P)-bd_dom_sf"/>
</dbReference>
<keyword evidence="2" id="KW-0560">Oxidoreductase</keyword>
<dbReference type="SUPFAM" id="SSF51735">
    <property type="entry name" value="NAD(P)-binding Rossmann-fold domains"/>
    <property type="match status" value="1"/>
</dbReference>
<dbReference type="InterPro" id="IPR002347">
    <property type="entry name" value="SDR_fam"/>
</dbReference>
<gene>
    <name evidence="4" type="ORF">DVJ83_18110</name>
</gene>
<evidence type="ECO:0000256" key="3">
    <source>
        <dbReference type="ARBA" id="ARBA00071493"/>
    </source>
</evidence>
<organism evidence="4 5">
    <name type="scientific">Deinococcus wulumuqiensis</name>
    <dbReference type="NCBI Taxonomy" id="980427"/>
    <lineage>
        <taxon>Bacteria</taxon>
        <taxon>Thermotogati</taxon>
        <taxon>Deinococcota</taxon>
        <taxon>Deinococci</taxon>
        <taxon>Deinococcales</taxon>
        <taxon>Deinococcaceae</taxon>
        <taxon>Deinococcus</taxon>
    </lineage>
</organism>
<sequence length="310" mass="32952">MTQQRLTTPFNNTSTADDVIAGVDLTGKRAVVTGASSGLGAETARALASVGADVTLAVRNVEAGQKVADDIKAKTGNQNVHVAKLDLDDRASIAAFVAAWDGPLHILVNNAGIMALPEKQLSADGWEQQFATNHLGHFALSLGLHDALKAANGARVVSVSSATHHRSPVVFEDINFEHRPYEPWEAYGQSKTANILFAVEAAQQWKGDGILVNAIHPGAIYETGLLRHVEMTPEMQALVDQTPWKTVEQGAATQVFAAASPLVEGITGRFFGDASEPEVSDTDPLGLAPYAADEAAAGRLWDLSLEWLRS</sequence>
<dbReference type="Proteomes" id="UP000253744">
    <property type="component" value="Plasmid pDrdI"/>
</dbReference>
<dbReference type="PANTHER" id="PTHR24320">
    <property type="entry name" value="RETINOL DEHYDROGENASE"/>
    <property type="match status" value="1"/>
</dbReference>
<accession>A0A345IMT9</accession>